<protein>
    <submittedName>
        <fullName evidence="2">DUF1289 domain-containing protein</fullName>
    </submittedName>
</protein>
<reference evidence="3" key="1">
    <citation type="submission" date="2018-08" db="EMBL/GenBank/DDBJ databases">
        <title>Thalassotalea euphylliae genome.</title>
        <authorList>
            <person name="Summers S."/>
            <person name="Rice S.A."/>
            <person name="Freckelton M.L."/>
            <person name="Nedved B.T."/>
            <person name="Hadfield M.G."/>
        </authorList>
    </citation>
    <scope>NUCLEOTIDE SEQUENCE [LARGE SCALE GENOMIC DNA]</scope>
    <source>
        <strain evidence="3">H3</strain>
    </source>
</reference>
<dbReference type="AlphaFoldDB" id="A0A3E0U0Y9"/>
<feature type="region of interest" description="Disordered" evidence="1">
    <location>
        <begin position="52"/>
        <end position="131"/>
    </location>
</feature>
<dbReference type="PANTHER" id="PTHR35175:SF1">
    <property type="entry name" value="OXIDOREDUCTASE"/>
    <property type="match status" value="1"/>
</dbReference>
<gene>
    <name evidence="2" type="ORF">DXX94_06395</name>
</gene>
<evidence type="ECO:0000313" key="3">
    <source>
        <dbReference type="Proteomes" id="UP000256899"/>
    </source>
</evidence>
<dbReference type="RefSeq" id="WP_116014637.1">
    <property type="nucleotide sequence ID" value="NZ_QUOT01000001.1"/>
</dbReference>
<evidence type="ECO:0000313" key="2">
    <source>
        <dbReference type="EMBL" id="REL30370.1"/>
    </source>
</evidence>
<feature type="compositionally biased region" description="Polar residues" evidence="1">
    <location>
        <begin position="68"/>
        <end position="80"/>
    </location>
</feature>
<name>A0A3E0U0Y9_9GAMM</name>
<comment type="caution">
    <text evidence="2">The sequence shown here is derived from an EMBL/GenBank/DDBJ whole genome shotgun (WGS) entry which is preliminary data.</text>
</comment>
<feature type="compositionally biased region" description="Acidic residues" evidence="1">
    <location>
        <begin position="122"/>
        <end position="131"/>
    </location>
</feature>
<evidence type="ECO:0000256" key="1">
    <source>
        <dbReference type="SAM" id="MobiDB-lite"/>
    </source>
</evidence>
<organism evidence="2 3">
    <name type="scientific">Thalassotalea euphylliae</name>
    <dbReference type="NCBI Taxonomy" id="1655234"/>
    <lineage>
        <taxon>Bacteria</taxon>
        <taxon>Pseudomonadati</taxon>
        <taxon>Pseudomonadota</taxon>
        <taxon>Gammaproteobacteria</taxon>
        <taxon>Alteromonadales</taxon>
        <taxon>Colwelliaceae</taxon>
        <taxon>Thalassotalea</taxon>
    </lineage>
</organism>
<proteinExistence type="predicted"/>
<feature type="compositionally biased region" description="Basic residues" evidence="1">
    <location>
        <begin position="52"/>
        <end position="61"/>
    </location>
</feature>
<dbReference type="Proteomes" id="UP000256899">
    <property type="component" value="Unassembled WGS sequence"/>
</dbReference>
<feature type="compositionally biased region" description="Low complexity" evidence="1">
    <location>
        <begin position="108"/>
        <end position="120"/>
    </location>
</feature>
<feature type="compositionally biased region" description="Low complexity" evidence="1">
    <location>
        <begin position="81"/>
        <end position="99"/>
    </location>
</feature>
<dbReference type="InterPro" id="IPR010710">
    <property type="entry name" value="DUF1289"/>
</dbReference>
<dbReference type="PANTHER" id="PTHR35175">
    <property type="entry name" value="DUF1289 DOMAIN-CONTAINING PROTEIN"/>
    <property type="match status" value="1"/>
</dbReference>
<dbReference type="Pfam" id="PF06945">
    <property type="entry name" value="DUF1289"/>
    <property type="match status" value="1"/>
</dbReference>
<accession>A0A3E0U0Y9</accession>
<sequence>MQLEFFDVPSPCIGVCQSDEKGHCLGCFRTREERQQWITLSSDDKQKVIKRCAQRKKRKDKAKLAPSNPVQNGSVKNNSVQNSSAESSPQASQEQIAEQVIQPSLLDPTPKSTAKTTTSSNDEMDFGDFEL</sequence>
<keyword evidence="3" id="KW-1185">Reference proteome</keyword>
<dbReference type="EMBL" id="QUOT01000001">
    <property type="protein sequence ID" value="REL30370.1"/>
    <property type="molecule type" value="Genomic_DNA"/>
</dbReference>